<evidence type="ECO:0000256" key="1">
    <source>
        <dbReference type="SAM" id="MobiDB-lite"/>
    </source>
</evidence>
<organism evidence="2 3">
    <name type="scientific">Daedalea quercina L-15889</name>
    <dbReference type="NCBI Taxonomy" id="1314783"/>
    <lineage>
        <taxon>Eukaryota</taxon>
        <taxon>Fungi</taxon>
        <taxon>Dikarya</taxon>
        <taxon>Basidiomycota</taxon>
        <taxon>Agaricomycotina</taxon>
        <taxon>Agaricomycetes</taxon>
        <taxon>Polyporales</taxon>
        <taxon>Fomitopsis</taxon>
    </lineage>
</organism>
<gene>
    <name evidence="2" type="ORF">DAEQUDRAFT_112173</name>
</gene>
<feature type="region of interest" description="Disordered" evidence="1">
    <location>
        <begin position="1"/>
        <end position="24"/>
    </location>
</feature>
<sequence length="149" mass="16148">MTLRSYGSRARRPPRGPVHSAGQVAQCGPYQYNERGAHPKLFLGPPSLSRRRSHERRSRCGPCASRKASYPVACGGEEGRATDAATKAKVVTHLPVRSSELDTSRSRRAAAVRHLNAGRHWAAFGARGGNVDGEHRGRPRSGPCPCTQQ</sequence>
<dbReference type="EMBL" id="KV429045">
    <property type="protein sequence ID" value="KZT71559.1"/>
    <property type="molecule type" value="Genomic_DNA"/>
</dbReference>
<feature type="compositionally biased region" description="Basic residues" evidence="1">
    <location>
        <begin position="49"/>
        <end position="59"/>
    </location>
</feature>
<protein>
    <submittedName>
        <fullName evidence="2">Uncharacterized protein</fullName>
    </submittedName>
</protein>
<evidence type="ECO:0000313" key="2">
    <source>
        <dbReference type="EMBL" id="KZT71559.1"/>
    </source>
</evidence>
<name>A0A165S5L1_9APHY</name>
<dbReference type="AlphaFoldDB" id="A0A165S5L1"/>
<accession>A0A165S5L1</accession>
<evidence type="ECO:0000313" key="3">
    <source>
        <dbReference type="Proteomes" id="UP000076727"/>
    </source>
</evidence>
<dbReference type="Proteomes" id="UP000076727">
    <property type="component" value="Unassembled WGS sequence"/>
</dbReference>
<proteinExistence type="predicted"/>
<reference evidence="2 3" key="1">
    <citation type="journal article" date="2016" name="Mol. Biol. Evol.">
        <title>Comparative Genomics of Early-Diverging Mushroom-Forming Fungi Provides Insights into the Origins of Lignocellulose Decay Capabilities.</title>
        <authorList>
            <person name="Nagy L.G."/>
            <person name="Riley R."/>
            <person name="Tritt A."/>
            <person name="Adam C."/>
            <person name="Daum C."/>
            <person name="Floudas D."/>
            <person name="Sun H."/>
            <person name="Yadav J.S."/>
            <person name="Pangilinan J."/>
            <person name="Larsson K.H."/>
            <person name="Matsuura K."/>
            <person name="Barry K."/>
            <person name="Labutti K."/>
            <person name="Kuo R."/>
            <person name="Ohm R.A."/>
            <person name="Bhattacharya S.S."/>
            <person name="Shirouzu T."/>
            <person name="Yoshinaga Y."/>
            <person name="Martin F.M."/>
            <person name="Grigoriev I.V."/>
            <person name="Hibbett D.S."/>
        </authorList>
    </citation>
    <scope>NUCLEOTIDE SEQUENCE [LARGE SCALE GENOMIC DNA]</scope>
    <source>
        <strain evidence="2 3">L-15889</strain>
    </source>
</reference>
<feature type="region of interest" description="Disordered" evidence="1">
    <location>
        <begin position="127"/>
        <end position="149"/>
    </location>
</feature>
<keyword evidence="3" id="KW-1185">Reference proteome</keyword>
<feature type="region of interest" description="Disordered" evidence="1">
    <location>
        <begin position="36"/>
        <end position="68"/>
    </location>
</feature>